<protein>
    <submittedName>
        <fullName evidence="1">Uncharacterized protein</fullName>
    </submittedName>
</protein>
<evidence type="ECO:0000313" key="2">
    <source>
        <dbReference type="Proteomes" id="UP000605986"/>
    </source>
</evidence>
<evidence type="ECO:0000313" key="1">
    <source>
        <dbReference type="EMBL" id="KAF4446221.1"/>
    </source>
</evidence>
<reference evidence="1" key="1">
    <citation type="submission" date="2020-01" db="EMBL/GenBank/DDBJ databases">
        <title>Identification and distribution of gene clusters putatively required for synthesis of sphingolipid metabolism inhibitors in phylogenetically diverse species of the filamentous fungus Fusarium.</title>
        <authorList>
            <person name="Kim H.-S."/>
            <person name="Busman M."/>
            <person name="Brown D.W."/>
            <person name="Divon H."/>
            <person name="Uhlig S."/>
            <person name="Proctor R.H."/>
        </authorList>
    </citation>
    <scope>NUCLEOTIDE SEQUENCE</scope>
    <source>
        <strain evidence="1">NRRL 53441</strain>
    </source>
</reference>
<dbReference type="EMBL" id="JAADJG010000471">
    <property type="protein sequence ID" value="KAF4446221.1"/>
    <property type="molecule type" value="Genomic_DNA"/>
</dbReference>
<keyword evidence="2" id="KW-1185">Reference proteome</keyword>
<name>A0A8H4NVQ9_9HYPO</name>
<dbReference type="OrthoDB" id="5063276at2759"/>
<comment type="caution">
    <text evidence="1">The sequence shown here is derived from an EMBL/GenBank/DDBJ whole genome shotgun (WGS) entry which is preliminary data.</text>
</comment>
<organism evidence="1 2">
    <name type="scientific">Fusarium austroafricanum</name>
    <dbReference type="NCBI Taxonomy" id="2364996"/>
    <lineage>
        <taxon>Eukaryota</taxon>
        <taxon>Fungi</taxon>
        <taxon>Dikarya</taxon>
        <taxon>Ascomycota</taxon>
        <taxon>Pezizomycotina</taxon>
        <taxon>Sordariomycetes</taxon>
        <taxon>Hypocreomycetidae</taxon>
        <taxon>Hypocreales</taxon>
        <taxon>Nectriaceae</taxon>
        <taxon>Fusarium</taxon>
        <taxon>Fusarium concolor species complex</taxon>
    </lineage>
</organism>
<sequence length="295" mass="33966">MDREPPDPCHYNKWENAGRRQFIRDYLDYYGQEIAKWNTALEEAYEATMSALDPDIKQVSDKWLKFVADRAAWKIFYGHGSRSSKPSDISEGVSPKYQKWRLDHQLPVEEYYEGPGGTRQGKILSLQQRQMFSQDLCFHLTRESQAPINVPFEISIPSWLGVESLVFGDDGSLFDTINDQIVPPFLALSWHCKSDDHFTLVVGINPTSCVVTRNDEVQGSLHMLWLQVVEWVTMTFDAGTMSLATFLRANKVMNRPCRQEEVVIFAARAQYKTINDDPLAARVRIRDSRQFMAQC</sequence>
<proteinExistence type="predicted"/>
<dbReference type="AlphaFoldDB" id="A0A8H4NVQ9"/>
<accession>A0A8H4NVQ9</accession>
<dbReference type="Proteomes" id="UP000605986">
    <property type="component" value="Unassembled WGS sequence"/>
</dbReference>
<gene>
    <name evidence="1" type="ORF">F53441_10106</name>
</gene>